<reference evidence="5" key="1">
    <citation type="submission" date="2021-04" db="EMBL/GenBank/DDBJ databases">
        <title>Luteolibacter sp. 32A isolated from the skin of an Anderson's salamander (Ambystoma andersonii).</title>
        <authorList>
            <person name="Spergser J."/>
            <person name="Busse H.-J."/>
        </authorList>
    </citation>
    <scope>NUCLEOTIDE SEQUENCE</scope>
    <source>
        <strain evidence="5">32A</strain>
    </source>
</reference>
<dbReference type="Pfam" id="PF07940">
    <property type="entry name" value="Hepar_II_III_C"/>
    <property type="match status" value="1"/>
</dbReference>
<keyword evidence="1" id="KW-0812">Transmembrane</keyword>
<dbReference type="PANTHER" id="PTHR24026">
    <property type="entry name" value="FAT ATYPICAL CADHERIN-RELATED"/>
    <property type="match status" value="1"/>
</dbReference>
<feature type="chain" id="PRO_5036894560" evidence="3">
    <location>
        <begin position="25"/>
        <end position="1708"/>
    </location>
</feature>
<keyword evidence="6" id="KW-1185">Reference proteome</keyword>
<evidence type="ECO:0000256" key="2">
    <source>
        <dbReference type="ARBA" id="ARBA00022989"/>
    </source>
</evidence>
<dbReference type="Pfam" id="PF00028">
    <property type="entry name" value="Cadherin"/>
    <property type="match status" value="1"/>
</dbReference>
<dbReference type="InterPro" id="IPR012480">
    <property type="entry name" value="Hepar_II_III_C"/>
</dbReference>
<dbReference type="PROSITE" id="PS50268">
    <property type="entry name" value="CADHERIN_2"/>
    <property type="match status" value="1"/>
</dbReference>
<dbReference type="InterPro" id="IPR015919">
    <property type="entry name" value="Cadherin-like_sf"/>
</dbReference>
<name>A0A975J0V8_9BACT</name>
<feature type="domain" description="Cadherin" evidence="4">
    <location>
        <begin position="247"/>
        <end position="353"/>
    </location>
</feature>
<dbReference type="GO" id="GO:0005886">
    <property type="term" value="C:plasma membrane"/>
    <property type="evidence" value="ECO:0007669"/>
    <property type="project" value="UniProtKB-SubCell"/>
</dbReference>
<evidence type="ECO:0000313" key="5">
    <source>
        <dbReference type="EMBL" id="QUE51934.1"/>
    </source>
</evidence>
<gene>
    <name evidence="5" type="ORF">KBB96_03365</name>
</gene>
<dbReference type="PANTHER" id="PTHR24026:SF126">
    <property type="entry name" value="PROTOCADHERIN FAT 4"/>
    <property type="match status" value="1"/>
</dbReference>
<dbReference type="RefSeq" id="WP_211632251.1">
    <property type="nucleotide sequence ID" value="NZ_CP073100.1"/>
</dbReference>
<accession>A0A975J0V8</accession>
<dbReference type="Proteomes" id="UP000676169">
    <property type="component" value="Chromosome"/>
</dbReference>
<evidence type="ECO:0000256" key="3">
    <source>
        <dbReference type="SAM" id="SignalP"/>
    </source>
</evidence>
<dbReference type="SUPFAM" id="SSF49313">
    <property type="entry name" value="Cadherin-like"/>
    <property type="match status" value="1"/>
</dbReference>
<dbReference type="Gene3D" id="2.70.98.70">
    <property type="match status" value="1"/>
</dbReference>
<feature type="signal peptide" evidence="3">
    <location>
        <begin position="1"/>
        <end position="24"/>
    </location>
</feature>
<evidence type="ECO:0000313" key="6">
    <source>
        <dbReference type="Proteomes" id="UP000676169"/>
    </source>
</evidence>
<dbReference type="GO" id="GO:0016829">
    <property type="term" value="F:lyase activity"/>
    <property type="evidence" value="ECO:0007669"/>
    <property type="project" value="InterPro"/>
</dbReference>
<dbReference type="EMBL" id="CP073100">
    <property type="protein sequence ID" value="QUE51934.1"/>
    <property type="molecule type" value="Genomic_DNA"/>
</dbReference>
<proteinExistence type="predicted"/>
<sequence length="1708" mass="187226">MKTLSAILHPALLLLSLPLSGASAATIQWIGGGSTNLISNATNWGGTIPRIADGNSGEIGNATIRGDLPTAMQIVLDGTTWAKEGTTGAARDTDIVAGSDLTFNGGSFSTERHTWWRGVIRVNGLSLTVPGDWRMREGCKVYWNSGEALVGGFTDESTGALDFKLTGGRINSATYSIGTNSRIDFTGAKTGVLVARDPGYRATFESMITTGKIVVDGAPAQTNNFEILSTGSETRLTFVQPPPVALHLENQSFSLPESAAAGTLVGTITATSPQAGASFSYSIISGNFDNDFSLEPLTGRLKVAGTLSYSGIPTYRLLVQATDQTGNATTGTITINVQLPLAITTQWATGPSNGSIVTATNWNSGLPTRSPRKPGLINNGDIAKVVGRDDLYSKDLVLSGNAKLTGADRFGGPGGASVTLNDSSSWKASTLDFGRNATAPTSIQVNGPNAELTIDGEILISAASYHWTSIFQRSGKVSIRNFGGDNGVLHLMGGNCQARTTSVYVNFWPGSSGLLNMPAVDGLTVDPNGNTWDDDLYPFGANSYDYSKYYLMSMWGSGAISVAGQWGAPFEQVFQYSQGAGITLQQDQPFTTDGTRPIHLSGWVLRFNSLSGGVPYMKWLVDSGRVTWTLGERGSPVGSGSVLYSWVNSNGVKLFLSDNSLWAESAGSQDSPLYYPYLASYGIIGATNTAQGADLDTDLMDNLAEFAFGGNPTIDDRILRAPKLTTLQGPNGPKQMFRFFRRHDAENAGLKYRVQMSTNLNTWSDIEPTMVTNIDSIFETVGITVDLPQAFFRIILELNPGGKEAVPAERSIAVPRIYEFNNGEAMPQGDVDLRSPWLHIQSGATGPFSFRLSQDPSFQTGVLQSQPQAWQFWNPWQNLSAGTWHWQWGTGPAGSVQWNPGIHTFTIIATARTVNMPPNADQMANLLRTRQMPVLNCNPDQIGRLKNTMSSSELDEFSREVWRNTYEKLPPLAVTLSPASYTSRSAFESAVRSNLANKFYFVKRLIRGYAVFGNDLSANNTIYHPKTKALEILNAIKQEYDTRQWTYDWGSGPQTVTVATAAADFGGNIEVVANLCDALEMFESDLTPAAVTLFAGIAKRDYCKNPVVDAADFLTGGMPIATKLFNQFEHVYWDQHWDQIYIYYPCVYLPILMRYHPDLVESFKWSYNVYLYRGTMGGRNDGSWMDGNAYLGASEWTLVDILALYTKLTNYSFNFFDFSDWHRNFPGYIYFSNPPGSNHGGTFSDGVGFDPSGTSADTLVQIIHAHNPNTPVAKWDLLRRFGVGGRDLGRIDWVFERSTGSYQAMALLSAFEHYGRYVPTGTETPPGELARSFPDTGLVTMHTDHRTTANNFYANFRSTPYGAQYHAHPAQNAFNVGFGGKDLFWHTGYYNTGPYPFHDRLDYKSTWGHNAILPNKVTQLFDSTCGYGWLPRFVHGDKITYSLGDATMAYPTRDRPYIFAAGAPMLNELGYGYPEVERVRRHIMMLRPSHLVIYDELEARQPIPWMYLLQSRTNQNMTKRGDGWITAYNTIGSGTYGIGNFQLFCNTPVNTTVTNHFRFAHPSEFNDKYPNGYQRHHHAYIETTGKYEKMRFLSVIAVSKSGSATTVPAQITGATGSDGLFTVTLGSYTVKAQLDGNKAPYLEARDAAQTAVLVTGSNVQNITLNGVTRSASLRGSTLLMERGTYRGDIFVEDSDKLPDVFRLGNKYD</sequence>
<dbReference type="Pfam" id="PF16332">
    <property type="entry name" value="DUF4962"/>
    <property type="match status" value="1"/>
</dbReference>
<dbReference type="InterPro" id="IPR032518">
    <property type="entry name" value="HepII_N"/>
</dbReference>
<keyword evidence="2" id="KW-0472">Membrane</keyword>
<dbReference type="SMART" id="SM00112">
    <property type="entry name" value="CA"/>
    <property type="match status" value="1"/>
</dbReference>
<protein>
    <submittedName>
        <fullName evidence="5">DUF4962 domain-containing protein</fullName>
    </submittedName>
</protein>
<evidence type="ECO:0000259" key="4">
    <source>
        <dbReference type="PROSITE" id="PS50268"/>
    </source>
</evidence>
<keyword evidence="2" id="KW-1133">Transmembrane helix</keyword>
<dbReference type="KEGG" id="lamb:KBB96_03365"/>
<evidence type="ECO:0000256" key="1">
    <source>
        <dbReference type="ARBA" id="ARBA00022692"/>
    </source>
</evidence>
<keyword evidence="3" id="KW-0732">Signal</keyword>
<dbReference type="CDD" id="cd11304">
    <property type="entry name" value="Cadherin_repeat"/>
    <property type="match status" value="1"/>
</dbReference>
<organism evidence="5 6">
    <name type="scientific">Luteolibacter ambystomatis</name>
    <dbReference type="NCBI Taxonomy" id="2824561"/>
    <lineage>
        <taxon>Bacteria</taxon>
        <taxon>Pseudomonadati</taxon>
        <taxon>Verrucomicrobiota</taxon>
        <taxon>Verrucomicrobiia</taxon>
        <taxon>Verrucomicrobiales</taxon>
        <taxon>Verrucomicrobiaceae</taxon>
        <taxon>Luteolibacter</taxon>
    </lineage>
</organism>
<dbReference type="Gene3D" id="2.60.40.60">
    <property type="entry name" value="Cadherins"/>
    <property type="match status" value="1"/>
</dbReference>
<dbReference type="GO" id="GO:0007156">
    <property type="term" value="P:homophilic cell adhesion via plasma membrane adhesion molecules"/>
    <property type="evidence" value="ECO:0007669"/>
    <property type="project" value="InterPro"/>
</dbReference>
<dbReference type="InterPro" id="IPR002126">
    <property type="entry name" value="Cadherin-like_dom"/>
</dbReference>
<dbReference type="GO" id="GO:0005509">
    <property type="term" value="F:calcium ion binding"/>
    <property type="evidence" value="ECO:0007669"/>
    <property type="project" value="InterPro"/>
</dbReference>